<protein>
    <submittedName>
        <fullName evidence="1">Uncharacterized protein</fullName>
    </submittedName>
</protein>
<organism evidence="1 2">
    <name type="scientific">Arthrobotrys musiformis</name>
    <dbReference type="NCBI Taxonomy" id="47236"/>
    <lineage>
        <taxon>Eukaryota</taxon>
        <taxon>Fungi</taxon>
        <taxon>Dikarya</taxon>
        <taxon>Ascomycota</taxon>
        <taxon>Pezizomycotina</taxon>
        <taxon>Orbiliomycetes</taxon>
        <taxon>Orbiliales</taxon>
        <taxon>Orbiliaceae</taxon>
        <taxon>Arthrobotrys</taxon>
    </lineage>
</organism>
<name>A0AAV9VT42_9PEZI</name>
<proteinExistence type="predicted"/>
<evidence type="ECO:0000313" key="1">
    <source>
        <dbReference type="EMBL" id="KAK6495947.1"/>
    </source>
</evidence>
<dbReference type="EMBL" id="JAVHJL010000012">
    <property type="protein sequence ID" value="KAK6495947.1"/>
    <property type="molecule type" value="Genomic_DNA"/>
</dbReference>
<accession>A0AAV9VT42</accession>
<gene>
    <name evidence="1" type="ORF">TWF481_002992</name>
</gene>
<dbReference type="Proteomes" id="UP001370758">
    <property type="component" value="Unassembled WGS sequence"/>
</dbReference>
<dbReference type="AlphaFoldDB" id="A0AAV9VT42"/>
<reference evidence="1 2" key="1">
    <citation type="submission" date="2023-08" db="EMBL/GenBank/DDBJ databases">
        <authorList>
            <person name="Palmer J.M."/>
        </authorList>
    </citation>
    <scope>NUCLEOTIDE SEQUENCE [LARGE SCALE GENOMIC DNA]</scope>
    <source>
        <strain evidence="1 2">TWF481</strain>
    </source>
</reference>
<sequence>MSFSTGLSVPDRDRAYPPRVGHYIGLNSGLLAGTHGLLFHNIMMLSAEIKLSKKIEQDFEFDEVGKSLSKEITSLNSQDLRTLARSSLIIQLGLKSATNLKYELNRARWKLTGAPAAFLYLQTQDERFRQLQICRNCPRCSRDLGIRNQTTPPSLDYQQPNATYVEFTADTRISPPKVKIRSPAVRRSARENTGLHANQLLRKYKKQFGDDYYQTKKASL</sequence>
<keyword evidence="2" id="KW-1185">Reference proteome</keyword>
<evidence type="ECO:0000313" key="2">
    <source>
        <dbReference type="Proteomes" id="UP001370758"/>
    </source>
</evidence>
<comment type="caution">
    <text evidence="1">The sequence shown here is derived from an EMBL/GenBank/DDBJ whole genome shotgun (WGS) entry which is preliminary data.</text>
</comment>